<evidence type="ECO:0000313" key="2">
    <source>
        <dbReference type="Proteomes" id="UP000477750"/>
    </source>
</evidence>
<reference evidence="1 2" key="1">
    <citation type="submission" date="2019-10" db="EMBL/GenBank/DDBJ databases">
        <title>Glycomyces albidus sp. nov., a novel actinomycete isolated from rhizosphere soil of wheat (Triticum aestivum L.).</title>
        <authorList>
            <person name="Qian L."/>
        </authorList>
    </citation>
    <scope>NUCLEOTIDE SEQUENCE [LARGE SCALE GENOMIC DNA]</scope>
    <source>
        <strain evidence="1 2">NEAU-7082</strain>
    </source>
</reference>
<accession>A0A6L5G814</accession>
<dbReference type="RefSeq" id="WP_153024955.1">
    <property type="nucleotide sequence ID" value="NZ_WIAO01000009.1"/>
</dbReference>
<dbReference type="AlphaFoldDB" id="A0A6L5G814"/>
<protein>
    <submittedName>
        <fullName evidence="1">Uncharacterized protein</fullName>
    </submittedName>
</protein>
<comment type="caution">
    <text evidence="1">The sequence shown here is derived from an EMBL/GenBank/DDBJ whole genome shotgun (WGS) entry which is preliminary data.</text>
</comment>
<dbReference type="EMBL" id="WIAO01000009">
    <property type="protein sequence ID" value="MQM25795.1"/>
    <property type="molecule type" value="Genomic_DNA"/>
</dbReference>
<organism evidence="1 2">
    <name type="scientific">Glycomyces albidus</name>
    <dbReference type="NCBI Taxonomy" id="2656774"/>
    <lineage>
        <taxon>Bacteria</taxon>
        <taxon>Bacillati</taxon>
        <taxon>Actinomycetota</taxon>
        <taxon>Actinomycetes</taxon>
        <taxon>Glycomycetales</taxon>
        <taxon>Glycomycetaceae</taxon>
        <taxon>Glycomyces</taxon>
    </lineage>
</organism>
<evidence type="ECO:0000313" key="1">
    <source>
        <dbReference type="EMBL" id="MQM25795.1"/>
    </source>
</evidence>
<proteinExistence type="predicted"/>
<keyword evidence="2" id="KW-1185">Reference proteome</keyword>
<dbReference type="Proteomes" id="UP000477750">
    <property type="component" value="Unassembled WGS sequence"/>
</dbReference>
<sequence length="74" mass="7906">MHFTEPPAAPPLKLRLHGTDEVCRKIGCPRPVRQEAGDGPVNLFQCCNGTGLLTARGRGDGKALVEVRPLSGRS</sequence>
<gene>
    <name evidence="1" type="ORF">GFD30_09465</name>
</gene>
<name>A0A6L5G814_9ACTN</name>